<evidence type="ECO:0000313" key="2">
    <source>
        <dbReference type="EMBL" id="TCD15155.1"/>
    </source>
</evidence>
<evidence type="ECO:0000256" key="1">
    <source>
        <dbReference type="SAM" id="MobiDB-lite"/>
    </source>
</evidence>
<sequence>MAGEKQTGVGKALDLDGKAGELADELRGEADAPIQNELFAGSSVFGEIKTPDGQTTRTGPGRPKGSLGKSTKELVKLIEATGRHPILAMAEIVATPIDVIARTLGCKKIEAAEYHRKVMNDLAPYVAQKLPTAIELPGANAGALFINLGAPVETGENIDQAFGKLLEGVKIAYSETEENQPLSDDDAGPSHGAPSHDEGK</sequence>
<feature type="region of interest" description="Disordered" evidence="1">
    <location>
        <begin position="175"/>
        <end position="200"/>
    </location>
</feature>
<feature type="region of interest" description="Disordered" evidence="1">
    <location>
        <begin position="45"/>
        <end position="68"/>
    </location>
</feature>
<dbReference type="Proteomes" id="UP000291301">
    <property type="component" value="Unassembled WGS sequence"/>
</dbReference>
<accession>A0A4R0PFH3</accession>
<proteinExistence type="predicted"/>
<comment type="caution">
    <text evidence="2">The sequence shown here is derived from an EMBL/GenBank/DDBJ whole genome shotgun (WGS) entry which is preliminary data.</text>
</comment>
<dbReference type="EMBL" id="SJST01000002">
    <property type="protein sequence ID" value="TCD15155.1"/>
    <property type="molecule type" value="Genomic_DNA"/>
</dbReference>
<dbReference type="RefSeq" id="WP_131566871.1">
    <property type="nucleotide sequence ID" value="NZ_JAINFK010000004.1"/>
</dbReference>
<organism evidence="2 3">
    <name type="scientific">Oricola cellulosilytica</name>
    <dbReference type="NCBI Taxonomy" id="1429082"/>
    <lineage>
        <taxon>Bacteria</taxon>
        <taxon>Pseudomonadati</taxon>
        <taxon>Pseudomonadota</taxon>
        <taxon>Alphaproteobacteria</taxon>
        <taxon>Hyphomicrobiales</taxon>
        <taxon>Ahrensiaceae</taxon>
        <taxon>Oricola</taxon>
    </lineage>
</organism>
<reference evidence="2 3" key="1">
    <citation type="journal article" date="2015" name="Antonie Van Leeuwenhoek">
        <title>Oricola cellulosilytica gen. nov., sp. nov., a cellulose-degrading bacterium of the family Phyllobacteriaceae isolated from surface seashore water, and emended descriptions of Mesorhizobium loti and Phyllobacterium myrsinacearum.</title>
        <authorList>
            <person name="Hameed A."/>
            <person name="Shahina M."/>
            <person name="Lai W.A."/>
            <person name="Lin S.Y."/>
            <person name="Young L.S."/>
            <person name="Liu Y.C."/>
            <person name="Hsu Y.H."/>
            <person name="Young C.C."/>
        </authorList>
    </citation>
    <scope>NUCLEOTIDE SEQUENCE [LARGE SCALE GENOMIC DNA]</scope>
    <source>
        <strain evidence="2 3">KCTC 52183</strain>
    </source>
</reference>
<feature type="compositionally biased region" description="Acidic residues" evidence="1">
    <location>
        <begin position="175"/>
        <end position="187"/>
    </location>
</feature>
<dbReference type="OrthoDB" id="7851965at2"/>
<gene>
    <name evidence="2" type="ORF">E0D97_06295</name>
</gene>
<evidence type="ECO:0000313" key="3">
    <source>
        <dbReference type="Proteomes" id="UP000291301"/>
    </source>
</evidence>
<keyword evidence="3" id="KW-1185">Reference proteome</keyword>
<dbReference type="AlphaFoldDB" id="A0A4R0PFH3"/>
<name>A0A4R0PFH3_9HYPH</name>
<protein>
    <submittedName>
        <fullName evidence="2">Uncharacterized protein</fullName>
    </submittedName>
</protein>